<comment type="caution">
    <text evidence="1">The sequence shown here is derived from an EMBL/GenBank/DDBJ whole genome shotgun (WGS) entry which is preliminary data.</text>
</comment>
<accession>A0A828PJM1</accession>
<dbReference type="InterPro" id="IPR031832">
    <property type="entry name" value="DUF4747"/>
</dbReference>
<dbReference type="EMBL" id="ADOG01000011">
    <property type="protein sequence ID" value="EFM92175.1"/>
    <property type="molecule type" value="Genomic_DNA"/>
</dbReference>
<proteinExistence type="predicted"/>
<reference evidence="1 2" key="1">
    <citation type="journal article" date="2010" name="J. Bacteriol.">
        <title>Comparative genomic characterization of Actinobacillus pleuropneumoniae.</title>
        <authorList>
            <person name="Xu Z."/>
            <person name="Chen X."/>
            <person name="Li L."/>
            <person name="Li T."/>
            <person name="Wang S."/>
            <person name="Chen H."/>
            <person name="Zhou R."/>
        </authorList>
    </citation>
    <scope>NUCLEOTIDE SEQUENCE [LARGE SCALE GENOMIC DNA]</scope>
    <source>
        <strain evidence="1 2">Femo</strain>
    </source>
</reference>
<evidence type="ECO:0000313" key="2">
    <source>
        <dbReference type="Proteomes" id="UP000005341"/>
    </source>
</evidence>
<dbReference type="AlphaFoldDB" id="A0A828PJM1"/>
<dbReference type="Pfam" id="PF15931">
    <property type="entry name" value="DUF4747"/>
    <property type="match status" value="1"/>
</dbReference>
<gene>
    <name evidence="1" type="ORF">appser6_7550</name>
</gene>
<dbReference type="Proteomes" id="UP000005341">
    <property type="component" value="Unassembled WGS sequence"/>
</dbReference>
<organism evidence="1 2">
    <name type="scientific">Actinobacillus pleuropneumoniae serovar 6 str. Femo</name>
    <dbReference type="NCBI Taxonomy" id="754256"/>
    <lineage>
        <taxon>Bacteria</taxon>
        <taxon>Pseudomonadati</taxon>
        <taxon>Pseudomonadota</taxon>
        <taxon>Gammaproteobacteria</taxon>
        <taxon>Pasteurellales</taxon>
        <taxon>Pasteurellaceae</taxon>
        <taxon>Actinobacillus</taxon>
    </lineage>
</organism>
<evidence type="ECO:0000313" key="1">
    <source>
        <dbReference type="EMBL" id="EFM92175.1"/>
    </source>
</evidence>
<name>A0A828PJM1_ACTPL</name>
<dbReference type="RefSeq" id="WP_005607568.1">
    <property type="nucleotide sequence ID" value="NZ_ADOG01000011.1"/>
</dbReference>
<sequence length="305" mass="35195">MAREINYQLGVLNVAMHNHENAELSYEKLFALILDLKLSIELDETHKVSIGVINLHKKFEGKLYFSGMFYKYAAIDPNRDCLNTESNDFASDEDKASISIPENLKPHFTKIPFVFIPKGHRLYVQSKHLNTNFSIRSAEKIMKKLLSHEKIVESLGVVEVTIEPSLSVVDELINNSNLTKIWLEIIRPNPDDLDDEENKVLELMDKRNLKKMNKEYISNKNEKIVLDDTLKTEIQISSSNGKVKAEEINYDGTKKTISTSESPLVESGVYLLEKNTDKSRDEIFIRSFLTRVFEIHKRFIKSWSK</sequence>
<protein>
    <submittedName>
        <fullName evidence="1">Uncharacterized protein</fullName>
    </submittedName>
</protein>